<feature type="region of interest" description="Disordered" evidence="1">
    <location>
        <begin position="220"/>
        <end position="244"/>
    </location>
</feature>
<dbReference type="Proteomes" id="UP001562357">
    <property type="component" value="Unassembled WGS sequence"/>
</dbReference>
<evidence type="ECO:0000313" key="2">
    <source>
        <dbReference type="EMBL" id="GAB0136279.1"/>
    </source>
</evidence>
<keyword evidence="3" id="KW-1185">Reference proteome</keyword>
<evidence type="ECO:0000256" key="1">
    <source>
        <dbReference type="SAM" id="MobiDB-lite"/>
    </source>
</evidence>
<protein>
    <recommendedName>
        <fullName evidence="4">Cyclin-like F-box</fullName>
    </recommendedName>
</protein>
<comment type="caution">
    <text evidence="2">The sequence shown here is derived from an EMBL/GenBank/DDBJ whole genome shotgun (WGS) entry which is preliminary data.</text>
</comment>
<gene>
    <name evidence="2" type="primary">g4586</name>
    <name evidence="2" type="ORF">EsDP_00004586</name>
</gene>
<name>A0ABQ0CS59_9HYPO</name>
<feature type="region of interest" description="Disordered" evidence="1">
    <location>
        <begin position="132"/>
        <end position="198"/>
    </location>
</feature>
<feature type="compositionally biased region" description="Polar residues" evidence="1">
    <location>
        <begin position="224"/>
        <end position="240"/>
    </location>
</feature>
<sequence>MLMTAITAAPNASPFTLVPTIKHLVRTRFPVPGSIFLVEDIQIASLTETGRWQVVRLLLGDGELCIQAVLGDAMHRFVHTREISVGTYVRVDDHQLRVRRLVDEHGESKQIIFLVVHNLSTVGWNRPVQELHKEQQHEQEDGCISTPDEEPVTPQIETSPERKSPSAFGPVSGPPTKAHLSRKPSGKPSPTSETESKHVLQNAATADAFEEFEALTFPVKKPLNPTSKSPTKAPRANTSDTSDKQPMVPIALARDWHALHDLQTPLKLTTLRSIPNLPYQQNWSCNILAIMTYLSPVEASHLPPYKQRTARIADPSTSKQVHLTVFLDPEEFTPTVGNAVLLTGVKNHKYDGGSLKKYASDKMRGKWWIEDPRELKWCDVQGIKAWWAEMEAYLASQLSEEASR</sequence>
<proteinExistence type="predicted"/>
<evidence type="ECO:0000313" key="3">
    <source>
        <dbReference type="Proteomes" id="UP001562357"/>
    </source>
</evidence>
<evidence type="ECO:0008006" key="4">
    <source>
        <dbReference type="Google" id="ProtNLM"/>
    </source>
</evidence>
<organism evidence="2 3">
    <name type="scientific">Epichloe bromicola</name>
    <dbReference type="NCBI Taxonomy" id="79588"/>
    <lineage>
        <taxon>Eukaryota</taxon>
        <taxon>Fungi</taxon>
        <taxon>Dikarya</taxon>
        <taxon>Ascomycota</taxon>
        <taxon>Pezizomycotina</taxon>
        <taxon>Sordariomycetes</taxon>
        <taxon>Hypocreomycetidae</taxon>
        <taxon>Hypocreales</taxon>
        <taxon>Clavicipitaceae</taxon>
        <taxon>Epichloe</taxon>
    </lineage>
</organism>
<reference evidence="3" key="1">
    <citation type="submission" date="2024-06" db="EMBL/GenBank/DDBJ databases">
        <title>Draft Genome Sequences of Epichloe bromicola Strains Isolated from Elymus ciliaris.</title>
        <authorList>
            <consortium name="Epichloe bromicola genome sequencing consortium"/>
            <person name="Miura A."/>
            <person name="Imano S."/>
            <person name="Ashida A."/>
            <person name="Sato I."/>
            <person name="Chiba S."/>
            <person name="Tanaka A."/>
            <person name="Camagna M."/>
            <person name="Takemoto D."/>
        </authorList>
    </citation>
    <scope>NUCLEOTIDE SEQUENCE [LARGE SCALE GENOMIC DNA]</scope>
    <source>
        <strain evidence="3">DP</strain>
    </source>
</reference>
<accession>A0ABQ0CS59</accession>
<dbReference type="EMBL" id="BAAFGZ010000182">
    <property type="protein sequence ID" value="GAB0136279.1"/>
    <property type="molecule type" value="Genomic_DNA"/>
</dbReference>